<evidence type="ECO:0000256" key="1">
    <source>
        <dbReference type="ARBA" id="ARBA00004141"/>
    </source>
</evidence>
<dbReference type="PANTHER" id="PTHR19282">
    <property type="entry name" value="TETRASPANIN"/>
    <property type="match status" value="1"/>
</dbReference>
<feature type="transmembrane region" description="Helical" evidence="7">
    <location>
        <begin position="64"/>
        <end position="85"/>
    </location>
</feature>
<dbReference type="AlphaFoldDB" id="A0A0N4U845"/>
<feature type="transmembrane region" description="Helical" evidence="7">
    <location>
        <begin position="199"/>
        <end position="225"/>
    </location>
</feature>
<evidence type="ECO:0000256" key="3">
    <source>
        <dbReference type="ARBA" id="ARBA00022692"/>
    </source>
</evidence>
<evidence type="ECO:0000256" key="2">
    <source>
        <dbReference type="ARBA" id="ARBA00006840"/>
    </source>
</evidence>
<sequence>MPNDCLSKTCKYVFLALNAILCIFGAVICALSLWMRFDITIRQKFVNILSQWDPINYDIAEYDIALYVIAGIAFILFIFALFGYFGAFCEKLCAIRVYFSLILLLLLLEIAGLIYLLIDQEQVKNLFIKIFKEELVDRFYKNSLIRQELDELQSQAHCCGASGCEDYLFAPLSCGCSPHVRVTGCAIKLLNAVSENMPVILSIAGIIIIIQFLALIFSCITCVAIKRKQHN</sequence>
<evidence type="ECO:0000313" key="11">
    <source>
        <dbReference type="WBParaSite" id="DME_0000319101-mRNA-1"/>
    </source>
</evidence>
<gene>
    <name evidence="8" type="ORF">DME_LOCUS7350</name>
</gene>
<dbReference type="PIRSF" id="PIRSF002419">
    <property type="entry name" value="Tetraspanin"/>
    <property type="match status" value="1"/>
</dbReference>
<proteinExistence type="inferred from homology"/>
<accession>A0A0N4U845</accession>
<protein>
    <recommendedName>
        <fullName evidence="7">Tetraspanin</fullName>
    </recommendedName>
</protein>
<comment type="subcellular location">
    <subcellularLocation>
        <location evidence="1 7">Membrane</location>
        <topology evidence="1 7">Multi-pass membrane protein</topology>
    </subcellularLocation>
</comment>
<feature type="disulfide bond" evidence="6">
    <location>
        <begin position="158"/>
        <end position="185"/>
    </location>
</feature>
<keyword evidence="6" id="KW-1015">Disulfide bond</keyword>
<dbReference type="GO" id="GO:0005886">
    <property type="term" value="C:plasma membrane"/>
    <property type="evidence" value="ECO:0007669"/>
    <property type="project" value="TreeGrafter"/>
</dbReference>
<evidence type="ECO:0000313" key="10">
    <source>
        <dbReference type="Proteomes" id="UP000274756"/>
    </source>
</evidence>
<evidence type="ECO:0000256" key="4">
    <source>
        <dbReference type="ARBA" id="ARBA00022989"/>
    </source>
</evidence>
<dbReference type="InterPro" id="IPR000301">
    <property type="entry name" value="Tetraspanin_animals"/>
</dbReference>
<dbReference type="PRINTS" id="PR00259">
    <property type="entry name" value="TMFOUR"/>
</dbReference>
<evidence type="ECO:0000256" key="5">
    <source>
        <dbReference type="ARBA" id="ARBA00023136"/>
    </source>
</evidence>
<comment type="similarity">
    <text evidence="2 7">Belongs to the tetraspanin (TM4SF) family.</text>
</comment>
<evidence type="ECO:0000256" key="7">
    <source>
        <dbReference type="RuleBase" id="RU361218"/>
    </source>
</evidence>
<evidence type="ECO:0000313" key="9">
    <source>
        <dbReference type="Proteomes" id="UP000038040"/>
    </source>
</evidence>
<dbReference type="Proteomes" id="UP000038040">
    <property type="component" value="Unplaced"/>
</dbReference>
<dbReference type="Gene3D" id="1.10.1450.10">
    <property type="entry name" value="Tetraspanin"/>
    <property type="match status" value="1"/>
</dbReference>
<dbReference type="InterPro" id="IPR008952">
    <property type="entry name" value="Tetraspanin_EC2_sf"/>
</dbReference>
<dbReference type="OrthoDB" id="5870230at2759"/>
<reference evidence="8 10" key="2">
    <citation type="submission" date="2018-11" db="EMBL/GenBank/DDBJ databases">
        <authorList>
            <consortium name="Pathogen Informatics"/>
        </authorList>
    </citation>
    <scope>NUCLEOTIDE SEQUENCE [LARGE SCALE GENOMIC DNA]</scope>
</reference>
<dbReference type="STRING" id="318479.A0A0N4U845"/>
<dbReference type="Proteomes" id="UP000274756">
    <property type="component" value="Unassembled WGS sequence"/>
</dbReference>
<keyword evidence="10" id="KW-1185">Reference proteome</keyword>
<evidence type="ECO:0000313" key="8">
    <source>
        <dbReference type="EMBL" id="VDN57377.1"/>
    </source>
</evidence>
<feature type="disulfide bond" evidence="6">
    <location>
        <begin position="159"/>
        <end position="174"/>
    </location>
</feature>
<dbReference type="SUPFAM" id="SSF48652">
    <property type="entry name" value="Tetraspanin"/>
    <property type="match status" value="1"/>
</dbReference>
<organism evidence="9 11">
    <name type="scientific">Dracunculus medinensis</name>
    <name type="common">Guinea worm</name>
    <dbReference type="NCBI Taxonomy" id="318479"/>
    <lineage>
        <taxon>Eukaryota</taxon>
        <taxon>Metazoa</taxon>
        <taxon>Ecdysozoa</taxon>
        <taxon>Nematoda</taxon>
        <taxon>Chromadorea</taxon>
        <taxon>Rhabditida</taxon>
        <taxon>Spirurina</taxon>
        <taxon>Dracunculoidea</taxon>
        <taxon>Dracunculidae</taxon>
        <taxon>Dracunculus</taxon>
    </lineage>
</organism>
<feature type="transmembrane region" description="Helical" evidence="7">
    <location>
        <begin position="97"/>
        <end position="118"/>
    </location>
</feature>
<dbReference type="WBParaSite" id="DME_0000319101-mRNA-1">
    <property type="protein sequence ID" value="DME_0000319101-mRNA-1"/>
    <property type="gene ID" value="DME_0000319101"/>
</dbReference>
<dbReference type="InterPro" id="IPR018499">
    <property type="entry name" value="Tetraspanin/Peripherin"/>
</dbReference>
<dbReference type="CDD" id="cd03127">
    <property type="entry name" value="tetraspanin_LEL"/>
    <property type="match status" value="1"/>
</dbReference>
<reference evidence="11" key="1">
    <citation type="submission" date="2017-02" db="UniProtKB">
        <authorList>
            <consortium name="WormBaseParasite"/>
        </authorList>
    </citation>
    <scope>IDENTIFICATION</scope>
</reference>
<name>A0A0N4U845_DRAME</name>
<keyword evidence="4 7" id="KW-1133">Transmembrane helix</keyword>
<dbReference type="Pfam" id="PF00335">
    <property type="entry name" value="Tetraspanin"/>
    <property type="match status" value="1"/>
</dbReference>
<keyword evidence="5 7" id="KW-0472">Membrane</keyword>
<dbReference type="PANTHER" id="PTHR19282:SF534">
    <property type="entry name" value="TETRASPANIN FAMILY-RELATED"/>
    <property type="match status" value="1"/>
</dbReference>
<evidence type="ECO:0000256" key="6">
    <source>
        <dbReference type="PIRSR" id="PIRSR002419-1"/>
    </source>
</evidence>
<keyword evidence="3 7" id="KW-0812">Transmembrane</keyword>
<feature type="transmembrane region" description="Helical" evidence="7">
    <location>
        <begin position="12"/>
        <end position="35"/>
    </location>
</feature>
<dbReference type="EMBL" id="UYYG01001160">
    <property type="protein sequence ID" value="VDN57377.1"/>
    <property type="molecule type" value="Genomic_DNA"/>
</dbReference>